<sequence length="2195" mass="241407">MGRLQVAIDRGGTFTDVVARTSDDKIVTMKLLSEDPEKYKDAPTEAIRRLLKQESFPLNPADVDWIRMGTTVATNALLERKGERVALLVTNGFRDLLYIGNQSRPKLFDLSVRIPDVLYEEVVEVQERVVLCRDDCKLDNEIRGKNEQKKTTTGDKIEVWKEVDEEQLRKDLNAIKEKGILSVAVALLHSYCFPDHELRVGEIARDMGFTNVSLSHQIIAMQKYVPRAHTGLLNTMRNDLIIFLFPDHELRVGEIARDMGFTNVSLSHQIIAMQKYVPRAHTACTDAYLTPCLKRYIDTFSSAFEKNKLDELNVLFMQSDGGLTPVEKFSGSRAILSGPAGGVVGYSTTSYIDSQPVIGFDMGGTSTDVSRFDGSLEHVLESTIASVTIQAPQLDINTVAAGGGSILTFRSGLFRVGPESAGAQPGPACYRKGGPLTVTDANLILGRLIAEDFPALFGPKGDEQLDSEVTSTKFKELTETINSFLKENEKKTLSVEEIALGFINVANESMSRPIRALTEGKGFDLRDHVLACFGGAGGQHACAIARTLGMKTVFVSRFAGVLSALGLALADVVHEMQEPSGKAINPDNWSTVLDRLKHLSKCGVEELTKQGHDQKSIIVEKYLNLRYEGTDCALMCTSNDDTPESFTNLFLKKYQDQFGFTLPDRPIITDDIRIRALAKSAMNIDRKIENRPNDKPLKESKKTKCYFEKGFVETSVYLIHELFANDKISGPAIIIDPSCTILIEPNCEATVTDCGDIHISIEHIKDGTDSTELDLIKLSIFQNRFMSIAEQCGRVLQLTAISTNIKERLDFSCAVFGPDGGLVANAPHIPVHLGAMQEAVQYQMRSIGHELRDGDVILSNHPAAGGTHLPDFTVITPVFHKENKDKPVFFVASRGHHADIGGLTPGSMPPNSTSLLQEGAQFISFKIVEQGKFKEKEVTDRLNEPGKLENCSGTRTLTHNIADLKAQIAANLKGVKLVQELIDIYSLKVVQAYMGYIQDNAETAVKDLLKSVVQSLSEKENNEKDKDHTKLHAVDYMDDGTKICLCVEIDGKERKAKFDFTGTSEQVWYNWNAPRSISYSAIIYCLRAMIPHEIPLNQVDSLFFPDHELRVGEIARDMGFTNVSLSHQIIAMQKYVPRAHTACTDAYLTPCLKRYIDTFSSAFEKNKLDELNVLFMQSDGGLTPVEKFSGSRAILSGPAGGVVGYSTTSYIDSQPVIGFDMGGTSTDVSRFDGSLEHVLESTIASVTIQAPQLDINTVAAGGGSILTFRSGLFRVGPESAGAQPGPACYRKGGPLTVTDANLILGRLIAEDFPALFGPKGDEQLDSEVTSTKFKELTEAINSFLKENEKKTLSVEEIALGFINVANESMSRPIRALTEGKGFDLRDHVLACFGGAGGQHACAIARTLGMKTVFVSRFAGVLSALGLALADVVHEMQEPSGKAINSDNWSTVLDRLKHLSKCGVEELTKQGHDQKSIIVEKYLNLRYEGTDCALMCTSNEDTPESFTNLFLKKYQDQFGFTLPDRPIITDDIRIRALAKSAMNIDRKIENRPSDKPLKESKKTKCYFEKGFVETSVYLIHELFANDKISGPAIIIDPSCTILIEPNCEATVTDCGDIHIAIEHIKDDTDSTELDLIKLSIFQNRFMSIAEQCGRVLQLTAISTNIKERLDFSCAVFGPDGGLVANAPHIPVHLGAMQEAVQYQMRSIGHELRDGDVILSNHPAAGGTHLPDFTVITPVFHKENKDKPVFFVASRGHHADIGGLTPGSMPPNSTSLLQEGAQFISFKIVEQGKFKEKEVTDRLNEPGKLENCSGTRTLTHNIADLKAQIAANLKGVKLVQELIDIYSLKVVQAYMGYIQDNAETAVKDLLKSVVQSLSEKENNEKDKDHAKLQAVDYMDDGTKICLCVEINGKERKAKFDFTGTSEQVWYNWNAPRSISYSAIIYCLRAMIPHEIPLNQGCMRPIEVILPPGSILDPHKDAAVVGGNVLTSQRLVDVILRAFGVCAASQGCMNNITWGDNNAMSYYETVAGGAGAGPKWHGRSGVHTHMTNTRITDPEILEKRFPVVLLKFSLRLQSGGHGKFRGGDGVDRQILFRTPITLSILTERRVHQPYGLCGGSNGQSGKNLLKRVDGRLVNLGGKCSVPMKPGDIFILLTPGGGGYGKEDDDHEHKSDEAEFRSFIERGSLFDYRLAQEGV</sequence>
<evidence type="ECO:0008006" key="8">
    <source>
        <dbReference type="Google" id="ProtNLM"/>
    </source>
</evidence>
<dbReference type="PANTHER" id="PTHR11365:SF2">
    <property type="entry name" value="5-OXOPROLINASE"/>
    <property type="match status" value="1"/>
</dbReference>
<evidence type="ECO:0000259" key="5">
    <source>
        <dbReference type="Pfam" id="PF19278"/>
    </source>
</evidence>
<dbReference type="Pfam" id="PF19278">
    <property type="entry name" value="Hydant_A_C"/>
    <property type="match status" value="2"/>
</dbReference>
<protein>
    <recommendedName>
        <fullName evidence="8">5-oxoprolinase</fullName>
    </recommendedName>
</protein>
<feature type="domain" description="Acetophenone carboxylase-like C-terminal" evidence="5">
    <location>
        <begin position="1453"/>
        <end position="1610"/>
    </location>
</feature>
<feature type="domain" description="Hydantoinase A/oxoprolinase" evidence="2">
    <location>
        <begin position="279"/>
        <end position="575"/>
    </location>
</feature>
<evidence type="ECO:0000313" key="6">
    <source>
        <dbReference type="EMBL" id="CAF1340254.1"/>
    </source>
</evidence>
<dbReference type="InterPro" id="IPR008040">
    <property type="entry name" value="Hydant_A_N"/>
</dbReference>
<dbReference type="GO" id="GO:0017168">
    <property type="term" value="F:5-oxoprolinase (ATP-hydrolyzing) activity"/>
    <property type="evidence" value="ECO:0007669"/>
    <property type="project" value="TreeGrafter"/>
</dbReference>
<feature type="domain" description="Hydantoinase B/oxoprolinase" evidence="3">
    <location>
        <begin position="774"/>
        <end position="1098"/>
    </location>
</feature>
<dbReference type="Proteomes" id="UP000663860">
    <property type="component" value="Unassembled WGS sequence"/>
</dbReference>
<reference evidence="6" key="1">
    <citation type="submission" date="2021-02" db="EMBL/GenBank/DDBJ databases">
        <authorList>
            <person name="Nowell W R."/>
        </authorList>
    </citation>
    <scope>NUCLEOTIDE SEQUENCE</scope>
</reference>
<dbReference type="PANTHER" id="PTHR11365">
    <property type="entry name" value="5-OXOPROLINASE RELATED"/>
    <property type="match status" value="1"/>
</dbReference>
<accession>A0A815GKS3</accession>
<organism evidence="6 7">
    <name type="scientific">Adineta steineri</name>
    <dbReference type="NCBI Taxonomy" id="433720"/>
    <lineage>
        <taxon>Eukaryota</taxon>
        <taxon>Metazoa</taxon>
        <taxon>Spiralia</taxon>
        <taxon>Gnathifera</taxon>
        <taxon>Rotifera</taxon>
        <taxon>Eurotatoria</taxon>
        <taxon>Bdelloidea</taxon>
        <taxon>Adinetida</taxon>
        <taxon>Adinetidae</taxon>
        <taxon>Adineta</taxon>
    </lineage>
</organism>
<dbReference type="InterPro" id="IPR003692">
    <property type="entry name" value="Hydantoinase_B"/>
</dbReference>
<dbReference type="Pfam" id="PF05378">
    <property type="entry name" value="Hydant_A_N"/>
    <property type="match status" value="1"/>
</dbReference>
<feature type="domain" description="Hydantoinase B/oxoprolinase" evidence="3">
    <location>
        <begin position="1633"/>
        <end position="2162"/>
    </location>
</feature>
<dbReference type="GO" id="GO:0006749">
    <property type="term" value="P:glutathione metabolic process"/>
    <property type="evidence" value="ECO:0007669"/>
    <property type="project" value="TreeGrafter"/>
</dbReference>
<evidence type="ECO:0000259" key="4">
    <source>
        <dbReference type="Pfam" id="PF05378"/>
    </source>
</evidence>
<proteinExistence type="inferred from homology"/>
<dbReference type="Pfam" id="PF02538">
    <property type="entry name" value="Hydantoinase_B"/>
    <property type="match status" value="2"/>
</dbReference>
<dbReference type="Pfam" id="PF01968">
    <property type="entry name" value="Hydantoinase_A"/>
    <property type="match status" value="2"/>
</dbReference>
<evidence type="ECO:0000259" key="2">
    <source>
        <dbReference type="Pfam" id="PF01968"/>
    </source>
</evidence>
<feature type="domain" description="Acetophenone carboxylase-like C-terminal" evidence="5">
    <location>
        <begin position="596"/>
        <end position="751"/>
    </location>
</feature>
<feature type="domain" description="Hydantoinase/oxoprolinase N-terminal" evidence="4">
    <location>
        <begin position="6"/>
        <end position="207"/>
    </location>
</feature>
<evidence type="ECO:0000256" key="1">
    <source>
        <dbReference type="ARBA" id="ARBA00010403"/>
    </source>
</evidence>
<dbReference type="InterPro" id="IPR045079">
    <property type="entry name" value="Oxoprolinase-like"/>
</dbReference>
<feature type="domain" description="Hydantoinase A/oxoprolinase" evidence="2">
    <location>
        <begin position="1138"/>
        <end position="1434"/>
    </location>
</feature>
<comment type="caution">
    <text evidence="6">The sequence shown here is derived from an EMBL/GenBank/DDBJ whole genome shotgun (WGS) entry which is preliminary data.</text>
</comment>
<comment type="similarity">
    <text evidence="1">Belongs to the oxoprolinase family.</text>
</comment>
<evidence type="ECO:0000259" key="3">
    <source>
        <dbReference type="Pfam" id="PF02538"/>
    </source>
</evidence>
<dbReference type="InterPro" id="IPR002821">
    <property type="entry name" value="Hydantoinase_A"/>
</dbReference>
<name>A0A815GKS3_9BILA</name>
<gene>
    <name evidence="6" type="ORF">IZO911_LOCUS36190</name>
</gene>
<dbReference type="GO" id="GO:0005829">
    <property type="term" value="C:cytosol"/>
    <property type="evidence" value="ECO:0007669"/>
    <property type="project" value="TreeGrafter"/>
</dbReference>
<evidence type="ECO:0000313" key="7">
    <source>
        <dbReference type="Proteomes" id="UP000663860"/>
    </source>
</evidence>
<dbReference type="EMBL" id="CAJNOE010000821">
    <property type="protein sequence ID" value="CAF1340254.1"/>
    <property type="molecule type" value="Genomic_DNA"/>
</dbReference>
<dbReference type="InterPro" id="IPR049517">
    <property type="entry name" value="ACX-like_C"/>
</dbReference>